<keyword evidence="1" id="KW-0732">Signal</keyword>
<gene>
    <name evidence="2" type="ORF">JI435_020150</name>
</gene>
<evidence type="ECO:0000313" key="3">
    <source>
        <dbReference type="Proteomes" id="UP000663193"/>
    </source>
</evidence>
<dbReference type="EMBL" id="CP069024">
    <property type="protein sequence ID" value="QRC91819.1"/>
    <property type="molecule type" value="Genomic_DNA"/>
</dbReference>
<dbReference type="KEGG" id="pno:SNOG_02015"/>
<protein>
    <recommendedName>
        <fullName evidence="4">Malate dehydrogenase</fullName>
    </recommendedName>
</protein>
<evidence type="ECO:0000256" key="1">
    <source>
        <dbReference type="SAM" id="SignalP"/>
    </source>
</evidence>
<dbReference type="PANTHER" id="PTHR35567:SF1">
    <property type="entry name" value="CONSERVED FUNGAL PROTEIN (AFU_ORTHOLOGUE AFUA_1G14230)"/>
    <property type="match status" value="1"/>
</dbReference>
<sequence>MIFTNTISLVLALAPATLFAAPTQPADSIANLIARQDLPKPVMDMLVKTNGLCDLSNVALPVAPTPLPPISAGATLKHIAIGRGTQNYTCASDSADVVPIANGAVATLFNATCDATRLNDNVLAQVTTLSLNYAVPKGKAAEQRTSGHHYFTDKKVPMFDLRTPETNFGWVQATPDAVKSAAPKDSSLGPNQMGSVAWLKLNAVEGDYKDVYRVHTAGGMAPKNCAGQKSSFEVQYSAQYWFYG</sequence>
<evidence type="ECO:0008006" key="4">
    <source>
        <dbReference type="Google" id="ProtNLM"/>
    </source>
</evidence>
<dbReference type="PANTHER" id="PTHR35567">
    <property type="entry name" value="MALATE DEHYDROGENASE (AFU_ORTHOLOGUE AFUA_2G13800)"/>
    <property type="match status" value="1"/>
</dbReference>
<organism evidence="2 3">
    <name type="scientific">Phaeosphaeria nodorum (strain SN15 / ATCC MYA-4574 / FGSC 10173)</name>
    <name type="common">Glume blotch fungus</name>
    <name type="synonym">Parastagonospora nodorum</name>
    <dbReference type="NCBI Taxonomy" id="321614"/>
    <lineage>
        <taxon>Eukaryota</taxon>
        <taxon>Fungi</taxon>
        <taxon>Dikarya</taxon>
        <taxon>Ascomycota</taxon>
        <taxon>Pezizomycotina</taxon>
        <taxon>Dothideomycetes</taxon>
        <taxon>Pleosporomycetidae</taxon>
        <taxon>Pleosporales</taxon>
        <taxon>Pleosporineae</taxon>
        <taxon>Phaeosphaeriaceae</taxon>
        <taxon>Parastagonospora</taxon>
    </lineage>
</organism>
<dbReference type="AlphaFoldDB" id="A0A7U2EVI3"/>
<dbReference type="InterPro" id="IPR021851">
    <property type="entry name" value="DUF3455"/>
</dbReference>
<dbReference type="Proteomes" id="UP000663193">
    <property type="component" value="Chromosome 2"/>
</dbReference>
<dbReference type="VEuPathDB" id="FungiDB:JI435_020150"/>
<name>A0A7U2EVI3_PHANO</name>
<dbReference type="RefSeq" id="XP_001792633.1">
    <property type="nucleotide sequence ID" value="XM_001792581.1"/>
</dbReference>
<dbReference type="Pfam" id="PF11937">
    <property type="entry name" value="DUF3455"/>
    <property type="match status" value="1"/>
</dbReference>
<dbReference type="OrthoDB" id="1859733at2759"/>
<evidence type="ECO:0000313" key="2">
    <source>
        <dbReference type="EMBL" id="QRC91819.1"/>
    </source>
</evidence>
<dbReference type="OMA" id="GQPPKTC"/>
<proteinExistence type="predicted"/>
<feature type="chain" id="PRO_5034386881" description="Malate dehydrogenase" evidence="1">
    <location>
        <begin position="21"/>
        <end position="244"/>
    </location>
</feature>
<accession>A0A7U2EVI3</accession>
<reference evidence="3" key="1">
    <citation type="journal article" date="2021" name="BMC Genomics">
        <title>Chromosome-level genome assembly and manually-curated proteome of model necrotroph Parastagonospora nodorum Sn15 reveals a genome-wide trove of candidate effector homologs, and redundancy of virulence-related functions within an accessory chromosome.</title>
        <authorList>
            <person name="Bertazzoni S."/>
            <person name="Jones D.A.B."/>
            <person name="Phan H.T."/>
            <person name="Tan K.-C."/>
            <person name="Hane J.K."/>
        </authorList>
    </citation>
    <scope>NUCLEOTIDE SEQUENCE [LARGE SCALE GENOMIC DNA]</scope>
    <source>
        <strain evidence="3">SN15 / ATCC MYA-4574 / FGSC 10173)</strain>
    </source>
</reference>
<keyword evidence="3" id="KW-1185">Reference proteome</keyword>
<feature type="signal peptide" evidence="1">
    <location>
        <begin position="1"/>
        <end position="20"/>
    </location>
</feature>